<reference evidence="1" key="1">
    <citation type="submission" date="2023-01" db="EMBL/GenBank/DDBJ databases">
        <title>Colletotrichum chrysophilum M932 genome sequence.</title>
        <authorList>
            <person name="Baroncelli R."/>
        </authorList>
    </citation>
    <scope>NUCLEOTIDE SEQUENCE</scope>
    <source>
        <strain evidence="1">M932</strain>
    </source>
</reference>
<organism evidence="1 2">
    <name type="scientific">Colletotrichum chrysophilum</name>
    <dbReference type="NCBI Taxonomy" id="1836956"/>
    <lineage>
        <taxon>Eukaryota</taxon>
        <taxon>Fungi</taxon>
        <taxon>Dikarya</taxon>
        <taxon>Ascomycota</taxon>
        <taxon>Pezizomycotina</taxon>
        <taxon>Sordariomycetes</taxon>
        <taxon>Hypocreomycetidae</taxon>
        <taxon>Glomerellales</taxon>
        <taxon>Glomerellaceae</taxon>
        <taxon>Colletotrichum</taxon>
        <taxon>Colletotrichum gloeosporioides species complex</taxon>
    </lineage>
</organism>
<accession>A0AAD9EEB0</accession>
<comment type="caution">
    <text evidence="1">The sequence shown here is derived from an EMBL/GenBank/DDBJ whole genome shotgun (WGS) entry which is preliminary data.</text>
</comment>
<sequence length="130" mass="14108">MILRSLAISVSRSVSVLVSSPLRVCKPLASCSNCWMRWRRSWAAASAAAACSIAFCLNCSNGPRRDCNVETLFSAVSTALCLSDSACAARVCATSRSERSFPRDVSEDFYVERPFACSCTFSKAFFSSFA</sequence>
<dbReference type="Proteomes" id="UP001243330">
    <property type="component" value="Unassembled WGS sequence"/>
</dbReference>
<gene>
    <name evidence="1" type="ORF">CCHR01_11908</name>
</gene>
<dbReference type="AlphaFoldDB" id="A0AAD9EEB0"/>
<name>A0AAD9EEB0_9PEZI</name>
<evidence type="ECO:0000313" key="2">
    <source>
        <dbReference type="Proteomes" id="UP001243330"/>
    </source>
</evidence>
<evidence type="ECO:0000313" key="1">
    <source>
        <dbReference type="EMBL" id="KAK1845475.1"/>
    </source>
</evidence>
<proteinExistence type="predicted"/>
<protein>
    <submittedName>
        <fullName evidence="1">Uncharacterized protein</fullName>
    </submittedName>
</protein>
<keyword evidence="2" id="KW-1185">Reference proteome</keyword>
<dbReference type="EMBL" id="JAQOWY010000271">
    <property type="protein sequence ID" value="KAK1845475.1"/>
    <property type="molecule type" value="Genomic_DNA"/>
</dbReference>